<protein>
    <recommendedName>
        <fullName evidence="3">EF-hand domain-containing protein</fullName>
    </recommendedName>
</protein>
<evidence type="ECO:0000256" key="2">
    <source>
        <dbReference type="ARBA" id="ARBA00022837"/>
    </source>
</evidence>
<proteinExistence type="predicted"/>
<dbReference type="AlphaFoldDB" id="A0A5P1ES49"/>
<accession>A0A5P1ES49</accession>
<dbReference type="Pfam" id="PF13499">
    <property type="entry name" value="EF-hand_7"/>
    <property type="match status" value="2"/>
</dbReference>
<dbReference type="GO" id="GO:0005509">
    <property type="term" value="F:calcium ion binding"/>
    <property type="evidence" value="ECO:0007669"/>
    <property type="project" value="InterPro"/>
</dbReference>
<dbReference type="InterPro" id="IPR018247">
    <property type="entry name" value="EF_Hand_1_Ca_BS"/>
</dbReference>
<feature type="domain" description="EF-hand" evidence="3">
    <location>
        <begin position="75"/>
        <end position="110"/>
    </location>
</feature>
<dbReference type="EMBL" id="CM007385">
    <property type="protein sequence ID" value="ONK68776.1"/>
    <property type="molecule type" value="Genomic_DNA"/>
</dbReference>
<keyword evidence="2" id="KW-0106">Calcium</keyword>
<dbReference type="SMART" id="SM00054">
    <property type="entry name" value="EFh"/>
    <property type="match status" value="4"/>
</dbReference>
<dbReference type="OMA" id="HNINDDQ"/>
<dbReference type="Proteomes" id="UP000243459">
    <property type="component" value="Chromosome 5"/>
</dbReference>
<dbReference type="PROSITE" id="PS00018">
    <property type="entry name" value="EF_HAND_1"/>
    <property type="match status" value="3"/>
</dbReference>
<feature type="domain" description="EF-hand" evidence="3">
    <location>
        <begin position="114"/>
        <end position="149"/>
    </location>
</feature>
<dbReference type="Gramene" id="ONK68776">
    <property type="protein sequence ID" value="ONK68776"/>
    <property type="gene ID" value="A4U43_C05F15880"/>
</dbReference>
<dbReference type="SUPFAM" id="SSF47473">
    <property type="entry name" value="EF-hand"/>
    <property type="match status" value="1"/>
</dbReference>
<dbReference type="FunFam" id="1.10.238.10:FF:000003">
    <property type="entry name" value="Calmodulin A"/>
    <property type="match status" value="2"/>
</dbReference>
<gene>
    <name evidence="4" type="ORF">A4U43_C05F15880</name>
</gene>
<evidence type="ECO:0000259" key="3">
    <source>
        <dbReference type="PROSITE" id="PS50222"/>
    </source>
</evidence>
<dbReference type="OrthoDB" id="26525at2759"/>
<evidence type="ECO:0000256" key="1">
    <source>
        <dbReference type="ARBA" id="ARBA00022737"/>
    </source>
</evidence>
<dbReference type="InterPro" id="IPR011992">
    <property type="entry name" value="EF-hand-dom_pair"/>
</dbReference>
<dbReference type="PROSITE" id="PS50222">
    <property type="entry name" value="EF_HAND_2"/>
    <property type="match status" value="4"/>
</dbReference>
<keyword evidence="5" id="KW-1185">Reference proteome</keyword>
<organism evidence="4 5">
    <name type="scientific">Asparagus officinalis</name>
    <name type="common">Garden asparagus</name>
    <dbReference type="NCBI Taxonomy" id="4686"/>
    <lineage>
        <taxon>Eukaryota</taxon>
        <taxon>Viridiplantae</taxon>
        <taxon>Streptophyta</taxon>
        <taxon>Embryophyta</taxon>
        <taxon>Tracheophyta</taxon>
        <taxon>Spermatophyta</taxon>
        <taxon>Magnoliopsida</taxon>
        <taxon>Liliopsida</taxon>
        <taxon>Asparagales</taxon>
        <taxon>Asparagaceae</taxon>
        <taxon>Asparagoideae</taxon>
        <taxon>Asparagus</taxon>
    </lineage>
</organism>
<dbReference type="CDD" id="cd00051">
    <property type="entry name" value="EFh"/>
    <property type="match status" value="2"/>
</dbReference>
<dbReference type="Gene3D" id="1.10.238.10">
    <property type="entry name" value="EF-hand"/>
    <property type="match status" value="2"/>
</dbReference>
<dbReference type="PANTHER" id="PTHR23050">
    <property type="entry name" value="CALCIUM BINDING PROTEIN"/>
    <property type="match status" value="1"/>
</dbReference>
<keyword evidence="1" id="KW-0677">Repeat</keyword>
<evidence type="ECO:0000313" key="5">
    <source>
        <dbReference type="Proteomes" id="UP000243459"/>
    </source>
</evidence>
<dbReference type="InterPro" id="IPR050145">
    <property type="entry name" value="Centrin_CML-like"/>
</dbReference>
<feature type="domain" description="EF-hand" evidence="3">
    <location>
        <begin position="39"/>
        <end position="74"/>
    </location>
</feature>
<name>A0A5P1ES49_ASPOF</name>
<evidence type="ECO:0000313" key="4">
    <source>
        <dbReference type="EMBL" id="ONK68776.1"/>
    </source>
</evidence>
<dbReference type="InterPro" id="IPR002048">
    <property type="entry name" value="EF_hand_dom"/>
</dbReference>
<reference evidence="5" key="1">
    <citation type="journal article" date="2017" name="Nat. Commun.">
        <title>The asparagus genome sheds light on the origin and evolution of a young Y chromosome.</title>
        <authorList>
            <person name="Harkess A."/>
            <person name="Zhou J."/>
            <person name="Xu C."/>
            <person name="Bowers J.E."/>
            <person name="Van der Hulst R."/>
            <person name="Ayyampalayam S."/>
            <person name="Mercati F."/>
            <person name="Riccardi P."/>
            <person name="McKain M.R."/>
            <person name="Kakrana A."/>
            <person name="Tang H."/>
            <person name="Ray J."/>
            <person name="Groenendijk J."/>
            <person name="Arikit S."/>
            <person name="Mathioni S.M."/>
            <person name="Nakano M."/>
            <person name="Shan H."/>
            <person name="Telgmann-Rauber A."/>
            <person name="Kanno A."/>
            <person name="Yue Z."/>
            <person name="Chen H."/>
            <person name="Li W."/>
            <person name="Chen Y."/>
            <person name="Xu X."/>
            <person name="Zhang Y."/>
            <person name="Luo S."/>
            <person name="Chen H."/>
            <person name="Gao J."/>
            <person name="Mao Z."/>
            <person name="Pires J.C."/>
            <person name="Luo M."/>
            <person name="Kudrna D."/>
            <person name="Wing R.A."/>
            <person name="Meyers B.C."/>
            <person name="Yi K."/>
            <person name="Kong H."/>
            <person name="Lavrijsen P."/>
            <person name="Sunseri F."/>
            <person name="Falavigna A."/>
            <person name="Ye Y."/>
            <person name="Leebens-Mack J.H."/>
            <person name="Chen G."/>
        </authorList>
    </citation>
    <scope>NUCLEOTIDE SEQUENCE [LARGE SCALE GENOMIC DNA]</scope>
    <source>
        <strain evidence="5">cv. DH0086</strain>
    </source>
</reference>
<sequence>MKVETLQNAENISFFTKLSTMLSPKKPKKPAPLLIPSTDKLEEFKKLIEFFDEDGDGKISPMELQKCMRIMGEELSSEDAEEVVRSLDSDGDGQLCLDEFAELVKAGDEDCEEEKRRNLREAFKVYEMEGEGCITPKSLSRALDRLGKKRSVEECREMIRRYDINGDGVICFDEFEIMLL</sequence>
<feature type="domain" description="EF-hand" evidence="3">
    <location>
        <begin position="150"/>
        <end position="180"/>
    </location>
</feature>